<organism evidence="1 2">
    <name type="scientific">Cellulophaga algicola (strain DSM 14237 / IC166 / ACAM 630)</name>
    <dbReference type="NCBI Taxonomy" id="688270"/>
    <lineage>
        <taxon>Bacteria</taxon>
        <taxon>Pseudomonadati</taxon>
        <taxon>Bacteroidota</taxon>
        <taxon>Flavobacteriia</taxon>
        <taxon>Flavobacteriales</taxon>
        <taxon>Flavobacteriaceae</taxon>
        <taxon>Cellulophaga</taxon>
    </lineage>
</organism>
<dbReference type="AlphaFoldDB" id="E6X986"/>
<keyword evidence="2" id="KW-1185">Reference proteome</keyword>
<evidence type="ECO:0000313" key="1">
    <source>
        <dbReference type="EMBL" id="ADV50896.1"/>
    </source>
</evidence>
<protein>
    <submittedName>
        <fullName evidence="1">Uncharacterized protein</fullName>
    </submittedName>
</protein>
<dbReference type="EMBL" id="CP002453">
    <property type="protein sequence ID" value="ADV50896.1"/>
    <property type="molecule type" value="Genomic_DNA"/>
</dbReference>
<accession>E6X986</accession>
<dbReference type="HOGENOM" id="CLU_3078051_0_0_10"/>
<dbReference type="eggNOG" id="COG2321">
    <property type="taxonomic scope" value="Bacteria"/>
</dbReference>
<proteinExistence type="predicted"/>
<dbReference type="KEGG" id="cao:Celal_3641"/>
<dbReference type="Proteomes" id="UP000008634">
    <property type="component" value="Chromosome"/>
</dbReference>
<gene>
    <name evidence="1" type="ordered locus">Celal_3641</name>
</gene>
<name>E6X986_CELAD</name>
<reference evidence="1 2" key="1">
    <citation type="journal article" date="2010" name="Stand. Genomic Sci.">
        <title>Complete genome sequence of Cellulophaga algicola type strain (IC166).</title>
        <authorList>
            <person name="Abt B."/>
            <person name="Lu M."/>
            <person name="Misra M."/>
            <person name="Han C."/>
            <person name="Nolan M."/>
            <person name="Lucas S."/>
            <person name="Hammon N."/>
            <person name="Deshpande S."/>
            <person name="Cheng J.F."/>
            <person name="Tapia R."/>
            <person name="Goodwin L."/>
            <person name="Pitluck S."/>
            <person name="Liolios K."/>
            <person name="Pagani I."/>
            <person name="Ivanova N."/>
            <person name="Mavromatis K."/>
            <person name="Ovchinikova G."/>
            <person name="Pati A."/>
            <person name="Chen A."/>
            <person name="Palaniappan K."/>
            <person name="Land M."/>
            <person name="Hauser L."/>
            <person name="Chang Y.J."/>
            <person name="Jeffries C.D."/>
            <person name="Detter J.C."/>
            <person name="Brambilla E."/>
            <person name="Rohde M."/>
            <person name="Tindall B.J."/>
            <person name="Goker M."/>
            <person name="Woyke T."/>
            <person name="Bristow J."/>
            <person name="Eisen J.A."/>
            <person name="Markowitz V."/>
            <person name="Hugenholtz P."/>
            <person name="Kyrpides N.C."/>
            <person name="Klenk H.P."/>
            <person name="Lapidus A."/>
        </authorList>
    </citation>
    <scope>NUCLEOTIDE SEQUENCE [LARGE SCALE GENOMIC DNA]</scope>
    <source>
        <strain evidence="2">DSM 14237 / IC166 / ACAM 630</strain>
    </source>
</reference>
<evidence type="ECO:0000313" key="2">
    <source>
        <dbReference type="Proteomes" id="UP000008634"/>
    </source>
</evidence>
<sequence length="52" mass="5657">MYGSGKKGYVLALSTKEKGPILDAEAVHVSFLEILKAAIGPKQNKYFSMVVQ</sequence>
<dbReference type="RefSeq" id="WP_013552347.1">
    <property type="nucleotide sequence ID" value="NC_014934.1"/>
</dbReference>